<dbReference type="GO" id="GO:0016757">
    <property type="term" value="F:glycosyltransferase activity"/>
    <property type="evidence" value="ECO:0007669"/>
    <property type="project" value="UniProtKB-KW"/>
</dbReference>
<dbReference type="InterPro" id="IPR016471">
    <property type="entry name" value="Nicotinamide_PRibTrfase"/>
</dbReference>
<accession>A0ABW5CDP3</accession>
<evidence type="ECO:0000313" key="12">
    <source>
        <dbReference type="EMBL" id="MFD2234205.1"/>
    </source>
</evidence>
<dbReference type="Pfam" id="PF04095">
    <property type="entry name" value="NAPRTase"/>
    <property type="match status" value="1"/>
</dbReference>
<dbReference type="GO" id="GO:0004516">
    <property type="term" value="F:nicotinate phosphoribosyltransferase activity"/>
    <property type="evidence" value="ECO:0007669"/>
    <property type="project" value="UniProtKB-EC"/>
</dbReference>
<comment type="pathway">
    <text evidence="5">Cofactor biosynthesis; NAD(+) biosynthesis; nicotinamide D-ribonucleotide from 5-phospho-alpha-D-ribose 1-diphosphate and nicotinamide: step 1/1.</text>
</comment>
<keyword evidence="3 12" id="KW-0328">Glycosyltransferase</keyword>
<evidence type="ECO:0000256" key="3">
    <source>
        <dbReference type="ARBA" id="ARBA00022676"/>
    </source>
</evidence>
<gene>
    <name evidence="12" type="ORF">ACFSNB_10330</name>
</gene>
<dbReference type="PIRSF" id="PIRSF005943">
    <property type="entry name" value="NMPRT"/>
    <property type="match status" value="1"/>
</dbReference>
<dbReference type="PANTHER" id="PTHR43816:SF1">
    <property type="entry name" value="NICOTINAMIDE PHOSPHORIBOSYLTRANSFERASE"/>
    <property type="match status" value="1"/>
</dbReference>
<evidence type="ECO:0000256" key="4">
    <source>
        <dbReference type="ARBA" id="ARBA00022679"/>
    </source>
</evidence>
<organism evidence="12 13">
    <name type="scientific">Phaeospirillum tilakii</name>
    <dbReference type="NCBI Taxonomy" id="741673"/>
    <lineage>
        <taxon>Bacteria</taxon>
        <taxon>Pseudomonadati</taxon>
        <taxon>Pseudomonadota</taxon>
        <taxon>Alphaproteobacteria</taxon>
        <taxon>Rhodospirillales</taxon>
        <taxon>Rhodospirillaceae</taxon>
        <taxon>Phaeospirillum</taxon>
    </lineage>
</organism>
<evidence type="ECO:0000256" key="1">
    <source>
        <dbReference type="ARBA" id="ARBA00010897"/>
    </source>
</evidence>
<evidence type="ECO:0000256" key="5">
    <source>
        <dbReference type="ARBA" id="ARBA00035007"/>
    </source>
</evidence>
<dbReference type="Pfam" id="PF18127">
    <property type="entry name" value="NAMPT_N"/>
    <property type="match status" value="1"/>
</dbReference>
<evidence type="ECO:0000256" key="9">
    <source>
        <dbReference type="SAM" id="MobiDB-lite"/>
    </source>
</evidence>
<dbReference type="EMBL" id="JBHUIY010000018">
    <property type="protein sequence ID" value="MFD2234205.1"/>
    <property type="molecule type" value="Genomic_DNA"/>
</dbReference>
<feature type="compositionally biased region" description="Low complexity" evidence="9">
    <location>
        <begin position="480"/>
        <end position="493"/>
    </location>
</feature>
<sequence>MEVEFNPILAVDSYKTSHKWQYPDGTSHVSSYVEARADHSGLAVPGVVTFGLQAYLRRLAAAPVTAAFIDQARTLFAAHGVPFYEEGWRHILARHGGRLPVEIRAVAEGSVVPPGHALVQLVNTDPAAFWLTSYLETALLRAVWYPSTVATLSWAVKRLLREAWEQTSDAPEASLDFKLHDFGARGASSAETAALGGMAHLVNFQGTDTVEALLAAARFYDEPMAGFSIPAAEHSTITSWGRAGEADAYANMLRQFGGPGRVVAVVSDSYDVFHAVESLWGGRLRQQVLDMGGTLVIRPDSGDPVEVVALVLRLAANAFGTSRNSKGYEVLHPAVRVIQGDGINPATIRAILARMQADRFAIDNIAFGMGGALLQKVDRDTFSWAMKASAIQCHGVWRDVFKQPVTDRGKGSKRGRLALCRDAAGDWHTVPAGSCAEADDLLRPVFRDGALLVSHRFAEVRARAAAALRDAAPRHSGDGPAAPAPVLASAEAG</sequence>
<dbReference type="RefSeq" id="WP_377316192.1">
    <property type="nucleotide sequence ID" value="NZ_JBHUIY010000018.1"/>
</dbReference>
<comment type="similarity">
    <text evidence="1">Belongs to the NAPRTase family.</text>
</comment>
<evidence type="ECO:0000259" key="10">
    <source>
        <dbReference type="Pfam" id="PF04095"/>
    </source>
</evidence>
<dbReference type="SUPFAM" id="SSF51690">
    <property type="entry name" value="Nicotinate/Quinolinate PRTase C-terminal domain-like"/>
    <property type="match status" value="1"/>
</dbReference>
<dbReference type="InterPro" id="IPR041529">
    <property type="entry name" value="DUF5598"/>
</dbReference>
<keyword evidence="13" id="KW-1185">Reference proteome</keyword>
<protein>
    <recommendedName>
        <fullName evidence="7">Nicotinamide phosphoribosyltransferase</fullName>
        <ecNumber evidence="6">2.4.2.12</ecNumber>
    </recommendedName>
</protein>
<name>A0ABW5CDP3_9PROT</name>
<keyword evidence="2" id="KW-0662">Pyridine nucleotide biosynthesis</keyword>
<dbReference type="Gene3D" id="3.20.20.70">
    <property type="entry name" value="Aldolase class I"/>
    <property type="match status" value="1"/>
</dbReference>
<evidence type="ECO:0000256" key="6">
    <source>
        <dbReference type="ARBA" id="ARBA00035024"/>
    </source>
</evidence>
<evidence type="ECO:0000256" key="8">
    <source>
        <dbReference type="ARBA" id="ARBA00047835"/>
    </source>
</evidence>
<evidence type="ECO:0000259" key="11">
    <source>
        <dbReference type="Pfam" id="PF18127"/>
    </source>
</evidence>
<dbReference type="NCBIfam" id="NF006629">
    <property type="entry name" value="PRK09198.1"/>
    <property type="match status" value="1"/>
</dbReference>
<dbReference type="PANTHER" id="PTHR43816">
    <property type="entry name" value="NICOTINAMIDE PHOSPHORIBOSYLTRANSFERASE"/>
    <property type="match status" value="1"/>
</dbReference>
<dbReference type="InterPro" id="IPR036068">
    <property type="entry name" value="Nicotinate_pribotase-like_C"/>
</dbReference>
<keyword evidence="12" id="KW-0436">Ligase</keyword>
<dbReference type="Proteomes" id="UP001597296">
    <property type="component" value="Unassembled WGS sequence"/>
</dbReference>
<evidence type="ECO:0000256" key="2">
    <source>
        <dbReference type="ARBA" id="ARBA00022642"/>
    </source>
</evidence>
<reference evidence="13" key="1">
    <citation type="journal article" date="2019" name="Int. J. Syst. Evol. Microbiol.">
        <title>The Global Catalogue of Microorganisms (GCM) 10K type strain sequencing project: providing services to taxonomists for standard genome sequencing and annotation.</title>
        <authorList>
            <consortium name="The Broad Institute Genomics Platform"/>
            <consortium name="The Broad Institute Genome Sequencing Center for Infectious Disease"/>
            <person name="Wu L."/>
            <person name="Ma J."/>
        </authorList>
    </citation>
    <scope>NUCLEOTIDE SEQUENCE [LARGE SCALE GENOMIC DNA]</scope>
    <source>
        <strain evidence="13">KCTC 15012</strain>
    </source>
</reference>
<feature type="domain" description="Nicotinate/nicotinamide phosphoribosyltransferase" evidence="10">
    <location>
        <begin position="177"/>
        <end position="424"/>
    </location>
</feature>
<feature type="region of interest" description="Disordered" evidence="9">
    <location>
        <begin position="471"/>
        <end position="493"/>
    </location>
</feature>
<comment type="catalytic activity">
    <reaction evidence="8">
        <text>beta-nicotinamide D-ribonucleotide + diphosphate = 5-phospho-alpha-D-ribose 1-diphosphate + nicotinamide + H(+)</text>
        <dbReference type="Rhea" id="RHEA:16149"/>
        <dbReference type="ChEBI" id="CHEBI:14649"/>
        <dbReference type="ChEBI" id="CHEBI:15378"/>
        <dbReference type="ChEBI" id="CHEBI:17154"/>
        <dbReference type="ChEBI" id="CHEBI:33019"/>
        <dbReference type="ChEBI" id="CHEBI:58017"/>
        <dbReference type="EC" id="2.4.2.12"/>
    </reaction>
    <physiologicalReaction direction="right-to-left" evidence="8">
        <dbReference type="Rhea" id="RHEA:16151"/>
    </physiologicalReaction>
</comment>
<feature type="domain" description="Nicotinamide phosphoribosyltransferase N-terminal" evidence="11">
    <location>
        <begin position="8"/>
        <end position="103"/>
    </location>
</feature>
<keyword evidence="4" id="KW-0808">Transferase</keyword>
<evidence type="ECO:0000256" key="7">
    <source>
        <dbReference type="ARBA" id="ARBA00035036"/>
    </source>
</evidence>
<comment type="caution">
    <text evidence="12">The sequence shown here is derived from an EMBL/GenBank/DDBJ whole genome shotgun (WGS) entry which is preliminary data.</text>
</comment>
<proteinExistence type="inferred from homology"/>
<dbReference type="InterPro" id="IPR041525">
    <property type="entry name" value="N/Namide_PRibTrfase"/>
</dbReference>
<evidence type="ECO:0000313" key="13">
    <source>
        <dbReference type="Proteomes" id="UP001597296"/>
    </source>
</evidence>
<dbReference type="EC" id="2.4.2.12" evidence="6"/>
<dbReference type="CDD" id="cd01569">
    <property type="entry name" value="PBEF_like"/>
    <property type="match status" value="1"/>
</dbReference>
<dbReference type="InterPro" id="IPR013785">
    <property type="entry name" value="Aldolase_TIM"/>
</dbReference>